<sequence length="292" mass="33863">MKLNKLEKSRVLFSKNIEIFRCAICKDHMMVKNNNSLICSNGHCFDISRKGYVNLINRSSNQVYNQELFEARNKIYLRGCYDPLTKELIHLIELYLPMNHQKYILDAGCGEGYYLNQISKDKKLYGTSNFVGIDLSKEGIRMATRGNSKILWCISDLANMPLKSDKMDVILNILSPANYEEFVRVLKKDGIVIKVIPEPQYLKEIRALLGDRIKRDHYSNENVMRVFQSHLGLIAEKKLNYQWEINESDLRNLIKMTPMTSRLTAEEIETLVIRKISSITIDLKILVGQYKS</sequence>
<keyword evidence="6" id="KW-1185">Reference proteome</keyword>
<accession>A8MG04</accession>
<dbReference type="Pfam" id="PF21302">
    <property type="entry name" value="Zn_ribbon_RlmA"/>
    <property type="match status" value="1"/>
</dbReference>
<dbReference type="InterPro" id="IPR048647">
    <property type="entry name" value="RlmA_N"/>
</dbReference>
<dbReference type="CDD" id="cd02440">
    <property type="entry name" value="AdoMet_MTases"/>
    <property type="match status" value="1"/>
</dbReference>
<keyword evidence="5" id="KW-0489">Methyltransferase</keyword>
<feature type="binding site" evidence="2">
    <location>
        <position position="81"/>
    </location>
    <ligand>
        <name>S-adenosyl-L-methionine</name>
        <dbReference type="ChEBI" id="CHEBI:59789"/>
    </ligand>
</feature>
<evidence type="ECO:0000313" key="5">
    <source>
        <dbReference type="EMBL" id="ABW18542.1"/>
    </source>
</evidence>
<organism evidence="5 6">
    <name type="scientific">Alkaliphilus oremlandii (strain OhILAs)</name>
    <name type="common">Clostridium oremlandii (strain OhILAs)</name>
    <dbReference type="NCBI Taxonomy" id="350688"/>
    <lineage>
        <taxon>Bacteria</taxon>
        <taxon>Bacillati</taxon>
        <taxon>Bacillota</taxon>
        <taxon>Clostridia</taxon>
        <taxon>Peptostreptococcales</taxon>
        <taxon>Natronincolaceae</taxon>
        <taxon>Alkaliphilus</taxon>
    </lineage>
</organism>
<evidence type="ECO:0000313" key="6">
    <source>
        <dbReference type="Proteomes" id="UP000000269"/>
    </source>
</evidence>
<proteinExistence type="predicted"/>
<keyword evidence="5" id="KW-0808">Transferase</keyword>
<dbReference type="InterPro" id="IPR016718">
    <property type="entry name" value="rRNA_m1G-MeTrfase_A_prd"/>
</dbReference>
<reference evidence="6" key="1">
    <citation type="submission" date="2007-10" db="EMBL/GenBank/DDBJ databases">
        <title>Complete genome of Alkaliphilus oremlandii OhILAs.</title>
        <authorList>
            <person name="Copeland A."/>
            <person name="Lucas S."/>
            <person name="Lapidus A."/>
            <person name="Barry K."/>
            <person name="Detter J.C."/>
            <person name="Glavina del Rio T."/>
            <person name="Hammon N."/>
            <person name="Israni S."/>
            <person name="Dalin E."/>
            <person name="Tice H."/>
            <person name="Pitluck S."/>
            <person name="Chain P."/>
            <person name="Malfatti S."/>
            <person name="Shin M."/>
            <person name="Vergez L."/>
            <person name="Schmutz J."/>
            <person name="Larimer F."/>
            <person name="Land M."/>
            <person name="Hauser L."/>
            <person name="Kyrpides N."/>
            <person name="Mikhailova N."/>
            <person name="Stolz J.F."/>
            <person name="Dawson A."/>
            <person name="Fisher E."/>
            <person name="Crable B."/>
            <person name="Perera E."/>
            <person name="Lisak J."/>
            <person name="Ranganathan M."/>
            <person name="Basu P."/>
            <person name="Richardson P."/>
        </authorList>
    </citation>
    <scope>NUCLEOTIDE SEQUENCE [LARGE SCALE GENOMIC DNA]</scope>
    <source>
        <strain evidence="6">OhILAs</strain>
    </source>
</reference>
<feature type="binding site" evidence="2">
    <location>
        <begin position="111"/>
        <end position="112"/>
    </location>
    <ligand>
        <name>S-adenosyl-L-methionine</name>
        <dbReference type="ChEBI" id="CHEBI:59789"/>
    </ligand>
</feature>
<dbReference type="HOGENOM" id="CLU_050931_2_0_9"/>
<dbReference type="eggNOG" id="COG2226">
    <property type="taxonomic scope" value="Bacteria"/>
</dbReference>
<dbReference type="Proteomes" id="UP000000269">
    <property type="component" value="Chromosome"/>
</dbReference>
<evidence type="ECO:0000259" key="4">
    <source>
        <dbReference type="Pfam" id="PF21302"/>
    </source>
</evidence>
<feature type="binding site" evidence="1">
    <location>
        <position position="43"/>
    </location>
    <ligand>
        <name>Zn(2+)</name>
        <dbReference type="ChEBI" id="CHEBI:29105"/>
    </ligand>
</feature>
<dbReference type="Pfam" id="PF13847">
    <property type="entry name" value="Methyltransf_31"/>
    <property type="match status" value="1"/>
</dbReference>
<dbReference type="RefSeq" id="WP_012158854.1">
    <property type="nucleotide sequence ID" value="NC_009922.1"/>
</dbReference>
<name>A8MG04_ALKOO</name>
<keyword evidence="1" id="KW-0479">Metal-binding</keyword>
<dbReference type="PIRSF" id="PIRSF018249">
    <property type="entry name" value="MyrA_prd"/>
    <property type="match status" value="1"/>
</dbReference>
<dbReference type="KEGG" id="aoe:Clos_0995"/>
<dbReference type="InterPro" id="IPR025714">
    <property type="entry name" value="Methyltranfer_dom"/>
</dbReference>
<dbReference type="Gene3D" id="3.40.50.150">
    <property type="entry name" value="Vaccinia Virus protein VP39"/>
    <property type="match status" value="1"/>
</dbReference>
<keyword evidence="1" id="KW-0862">Zinc</keyword>
<feature type="binding site" evidence="1">
    <location>
        <position position="39"/>
    </location>
    <ligand>
        <name>Zn(2+)</name>
        <dbReference type="ChEBI" id="CHEBI:29105"/>
    </ligand>
</feature>
<dbReference type="STRING" id="350688.Clos_0995"/>
<evidence type="ECO:0000256" key="2">
    <source>
        <dbReference type="PIRSR" id="PIRSR018249-2"/>
    </source>
</evidence>
<dbReference type="GO" id="GO:0008168">
    <property type="term" value="F:methyltransferase activity"/>
    <property type="evidence" value="ECO:0007669"/>
    <property type="project" value="UniProtKB-KW"/>
</dbReference>
<dbReference type="EMBL" id="CP000853">
    <property type="protein sequence ID" value="ABW18542.1"/>
    <property type="molecule type" value="Genomic_DNA"/>
</dbReference>
<evidence type="ECO:0000259" key="3">
    <source>
        <dbReference type="Pfam" id="PF13847"/>
    </source>
</evidence>
<dbReference type="GO" id="GO:0032259">
    <property type="term" value="P:methylation"/>
    <property type="evidence" value="ECO:0007669"/>
    <property type="project" value="UniProtKB-KW"/>
</dbReference>
<dbReference type="InterPro" id="IPR029063">
    <property type="entry name" value="SAM-dependent_MTases_sf"/>
</dbReference>
<gene>
    <name evidence="5" type="ordered locus">Clos_0995</name>
</gene>
<feature type="domain" description="Methyltransferase" evidence="3">
    <location>
        <begin position="103"/>
        <end position="193"/>
    </location>
</feature>
<feature type="domain" description="23S rRNA (guanine(745)-N(1))-methyltransferase N-terminal" evidence="4">
    <location>
        <begin position="20"/>
        <end position="56"/>
    </location>
</feature>
<dbReference type="SUPFAM" id="SSF53335">
    <property type="entry name" value="S-adenosyl-L-methionine-dependent methyltransferases"/>
    <property type="match status" value="1"/>
</dbReference>
<dbReference type="AlphaFoldDB" id="A8MG04"/>
<evidence type="ECO:0000256" key="1">
    <source>
        <dbReference type="PIRSR" id="PIRSR018249-1"/>
    </source>
</evidence>
<dbReference type="GO" id="GO:0046872">
    <property type="term" value="F:metal ion binding"/>
    <property type="evidence" value="ECO:0007669"/>
    <property type="project" value="UniProtKB-KW"/>
</dbReference>
<keyword evidence="2" id="KW-0949">S-adenosyl-L-methionine</keyword>
<protein>
    <submittedName>
        <fullName evidence="5">Methyltransferase type 11</fullName>
    </submittedName>
</protein>
<feature type="binding site" evidence="2">
    <location>
        <position position="201"/>
    </location>
    <ligand>
        <name>S-adenosyl-L-methionine</name>
        <dbReference type="ChEBI" id="CHEBI:59789"/>
    </ligand>
</feature>